<reference evidence="2 3" key="1">
    <citation type="submission" date="2016-10" db="EMBL/GenBank/DDBJ databases">
        <authorList>
            <person name="de Groot N.N."/>
        </authorList>
    </citation>
    <scope>NUCLEOTIDE SEQUENCE [LARGE SCALE GENOMIC DNA]</scope>
    <source>
        <strain evidence="2 3">DSM 25232</strain>
    </source>
</reference>
<feature type="transmembrane region" description="Helical" evidence="1">
    <location>
        <begin position="97"/>
        <end position="122"/>
    </location>
</feature>
<dbReference type="OrthoDB" id="6385003at2"/>
<dbReference type="Proteomes" id="UP000198521">
    <property type="component" value="Unassembled WGS sequence"/>
</dbReference>
<keyword evidence="1" id="KW-0812">Transmembrane</keyword>
<evidence type="ECO:0000256" key="1">
    <source>
        <dbReference type="SAM" id="Phobius"/>
    </source>
</evidence>
<gene>
    <name evidence="2" type="ORF">SAMN04487910_2698</name>
</gene>
<feature type="transmembrane region" description="Helical" evidence="1">
    <location>
        <begin position="6"/>
        <end position="26"/>
    </location>
</feature>
<evidence type="ECO:0008006" key="4">
    <source>
        <dbReference type="Google" id="ProtNLM"/>
    </source>
</evidence>
<sequence>MFLSAIGIVHFASSIISLLFGTLALIKPKGTKNHKRIGYVYTIAMGVLLATSFMIYRLHGTFGVLHWFAVISGITLLLGIIPMLIKKPIKYLQLHLSFMYWSVIGLYCAFFAEVLTRIPFILKVDSNIIPVFYSLVGIATAIVSIIGSIYFRKYKDSWISLIEDYKTKK</sequence>
<keyword evidence="1" id="KW-0472">Membrane</keyword>
<dbReference type="RefSeq" id="WP_091409297.1">
    <property type="nucleotide sequence ID" value="NZ_FOAB01000004.1"/>
</dbReference>
<keyword evidence="1" id="KW-1133">Transmembrane helix</keyword>
<feature type="transmembrane region" description="Helical" evidence="1">
    <location>
        <begin position="128"/>
        <end position="151"/>
    </location>
</feature>
<organism evidence="2 3">
    <name type="scientific">Aquimarina amphilecti</name>
    <dbReference type="NCBI Taxonomy" id="1038014"/>
    <lineage>
        <taxon>Bacteria</taxon>
        <taxon>Pseudomonadati</taxon>
        <taxon>Bacteroidota</taxon>
        <taxon>Flavobacteriia</taxon>
        <taxon>Flavobacteriales</taxon>
        <taxon>Flavobacteriaceae</taxon>
        <taxon>Aquimarina</taxon>
    </lineage>
</organism>
<name>A0A1H7QUV2_AQUAM</name>
<protein>
    <recommendedName>
        <fullName evidence="4">DUF2306 domain-containing protein</fullName>
    </recommendedName>
</protein>
<keyword evidence="3" id="KW-1185">Reference proteome</keyword>
<evidence type="ECO:0000313" key="2">
    <source>
        <dbReference type="EMBL" id="SEL51770.1"/>
    </source>
</evidence>
<accession>A0A1H7QUV2</accession>
<feature type="transmembrane region" description="Helical" evidence="1">
    <location>
        <begin position="64"/>
        <end position="85"/>
    </location>
</feature>
<proteinExistence type="predicted"/>
<dbReference type="AlphaFoldDB" id="A0A1H7QUV2"/>
<evidence type="ECO:0000313" key="3">
    <source>
        <dbReference type="Proteomes" id="UP000198521"/>
    </source>
</evidence>
<dbReference type="EMBL" id="FOAB01000004">
    <property type="protein sequence ID" value="SEL51770.1"/>
    <property type="molecule type" value="Genomic_DNA"/>
</dbReference>
<feature type="transmembrane region" description="Helical" evidence="1">
    <location>
        <begin position="38"/>
        <end position="58"/>
    </location>
</feature>
<dbReference type="STRING" id="1038014.SAMN04487910_2698"/>